<comment type="caution">
    <text evidence="7">The sequence shown here is derived from an EMBL/GenBank/DDBJ whole genome shotgun (WGS) entry which is preliminary data.</text>
</comment>
<keyword evidence="1 3" id="KW-0403">Intermediate filament</keyword>
<dbReference type="PANTHER" id="PTHR45721">
    <property type="entry name" value="LAMIN DM0-RELATED"/>
    <property type="match status" value="1"/>
</dbReference>
<dbReference type="GO" id="GO:0007097">
    <property type="term" value="P:nuclear migration"/>
    <property type="evidence" value="ECO:0007669"/>
    <property type="project" value="TreeGrafter"/>
</dbReference>
<feature type="coiled-coil region" evidence="4">
    <location>
        <begin position="159"/>
        <end position="190"/>
    </location>
</feature>
<keyword evidence="2 4" id="KW-0175">Coiled coil</keyword>
<dbReference type="Gene3D" id="1.20.5.1160">
    <property type="entry name" value="Vasodilator-stimulated phosphoprotein"/>
    <property type="match status" value="1"/>
</dbReference>
<comment type="similarity">
    <text evidence="3">Belongs to the intermediate filament family.</text>
</comment>
<dbReference type="Proteomes" id="UP000682733">
    <property type="component" value="Unassembled WGS sequence"/>
</dbReference>
<dbReference type="PROSITE" id="PS51841">
    <property type="entry name" value="LTD"/>
    <property type="match status" value="1"/>
</dbReference>
<dbReference type="GO" id="GO:0005200">
    <property type="term" value="F:structural constituent of cytoskeleton"/>
    <property type="evidence" value="ECO:0007669"/>
    <property type="project" value="TreeGrafter"/>
</dbReference>
<dbReference type="Proteomes" id="UP000677228">
    <property type="component" value="Unassembled WGS sequence"/>
</dbReference>
<evidence type="ECO:0000259" key="5">
    <source>
        <dbReference type="PROSITE" id="PS51841"/>
    </source>
</evidence>
<dbReference type="AlphaFoldDB" id="A0A8S2IBQ8"/>
<dbReference type="GO" id="GO:0005652">
    <property type="term" value="C:nuclear lamina"/>
    <property type="evidence" value="ECO:0007669"/>
    <property type="project" value="TreeGrafter"/>
</dbReference>
<sequence length="375" mass="44218">MDRHRAEINELHAEFVRLLDELDVETVARVRSENERQTIEEHIKFLTLIHEEEMNELRLLVSGSIIIDSTTFYKQELERCIREIRQDFDQLSRVQRQELQDYYRIKSEQLVYQAKRQKEALMENVVEIRDVSTIRQGIVETKQQLTTLQSEYNAKLAILSDLETRMETQRRESRNEVDRYDREIIDLRTKLQYLLIAYDEIVTNKSTLEFEINTYRRLLDSQTEHIKHVRIVEVQEPVVEQTETSSSVLQYTTTFQRTSKGPITIDECSPDGRFIQLANTSNDKNVDLSNWILMRKIDNRDNIVYQLPSDFTLYRGQTVRIFTRSSQNERTGNGLVNLEIDSWGVGLYIITRLLSDIDGEERATHIQSTAYPSSR</sequence>
<gene>
    <name evidence="6" type="ORF">OVA965_LOCUS12121</name>
    <name evidence="7" type="ORF">TMI583_LOCUS12122</name>
</gene>
<dbReference type="PANTHER" id="PTHR45721:SF12">
    <property type="entry name" value="INTERMEDIATE FILAMENT PROTEIN IFA-1"/>
    <property type="match status" value="1"/>
</dbReference>
<dbReference type="GO" id="GO:0090435">
    <property type="term" value="P:protein localization to nuclear envelope"/>
    <property type="evidence" value="ECO:0007669"/>
    <property type="project" value="TreeGrafter"/>
</dbReference>
<evidence type="ECO:0000256" key="1">
    <source>
        <dbReference type="ARBA" id="ARBA00022754"/>
    </source>
</evidence>
<dbReference type="EMBL" id="CAJOBA010004807">
    <property type="protein sequence ID" value="CAF3724529.1"/>
    <property type="molecule type" value="Genomic_DNA"/>
</dbReference>
<dbReference type="Pfam" id="PF00038">
    <property type="entry name" value="Filament"/>
    <property type="match status" value="1"/>
</dbReference>
<evidence type="ECO:0000313" key="7">
    <source>
        <dbReference type="EMBL" id="CAF3724529.1"/>
    </source>
</evidence>
<evidence type="ECO:0000313" key="6">
    <source>
        <dbReference type="EMBL" id="CAF0950358.1"/>
    </source>
</evidence>
<dbReference type="GO" id="GO:0051664">
    <property type="term" value="P:nuclear pore localization"/>
    <property type="evidence" value="ECO:0007669"/>
    <property type="project" value="TreeGrafter"/>
</dbReference>
<feature type="domain" description="LTD" evidence="5">
    <location>
        <begin position="251"/>
        <end position="369"/>
    </location>
</feature>
<evidence type="ECO:0000313" key="8">
    <source>
        <dbReference type="Proteomes" id="UP000682733"/>
    </source>
</evidence>
<dbReference type="EMBL" id="CAJNOK010004803">
    <property type="protein sequence ID" value="CAF0950358.1"/>
    <property type="molecule type" value="Genomic_DNA"/>
</dbReference>
<dbReference type="SUPFAM" id="SSF74853">
    <property type="entry name" value="Lamin A/C globular tail domain"/>
    <property type="match status" value="1"/>
</dbReference>
<reference evidence="7" key="1">
    <citation type="submission" date="2021-02" db="EMBL/GenBank/DDBJ databases">
        <authorList>
            <person name="Nowell W R."/>
        </authorList>
    </citation>
    <scope>NUCLEOTIDE SEQUENCE</scope>
</reference>
<protein>
    <recommendedName>
        <fullName evidence="5">LTD domain-containing protein</fullName>
    </recommendedName>
</protein>
<dbReference type="InterPro" id="IPR018039">
    <property type="entry name" value="IF_conserved"/>
</dbReference>
<dbReference type="PROSITE" id="PS00226">
    <property type="entry name" value="IF_ROD_1"/>
    <property type="match status" value="1"/>
</dbReference>
<name>A0A8S2IBQ8_9BILA</name>
<organism evidence="7 8">
    <name type="scientific">Didymodactylos carnosus</name>
    <dbReference type="NCBI Taxonomy" id="1234261"/>
    <lineage>
        <taxon>Eukaryota</taxon>
        <taxon>Metazoa</taxon>
        <taxon>Spiralia</taxon>
        <taxon>Gnathifera</taxon>
        <taxon>Rotifera</taxon>
        <taxon>Eurotatoria</taxon>
        <taxon>Bdelloidea</taxon>
        <taxon>Philodinida</taxon>
        <taxon>Philodinidae</taxon>
        <taxon>Didymodactylos</taxon>
    </lineage>
</organism>
<evidence type="ECO:0000256" key="3">
    <source>
        <dbReference type="RuleBase" id="RU000685"/>
    </source>
</evidence>
<dbReference type="GO" id="GO:0006998">
    <property type="term" value="P:nuclear envelope organization"/>
    <property type="evidence" value="ECO:0007669"/>
    <property type="project" value="TreeGrafter"/>
</dbReference>
<dbReference type="Gene3D" id="1.20.5.170">
    <property type="match status" value="1"/>
</dbReference>
<evidence type="ECO:0000256" key="4">
    <source>
        <dbReference type="SAM" id="Coils"/>
    </source>
</evidence>
<accession>A0A8S2IBQ8</accession>
<dbReference type="InterPro" id="IPR039008">
    <property type="entry name" value="IF_rod_dom"/>
</dbReference>
<dbReference type="InterPro" id="IPR036415">
    <property type="entry name" value="Lamin_tail_dom_sf"/>
</dbReference>
<dbReference type="Gene3D" id="2.60.40.1260">
    <property type="entry name" value="Lamin Tail domain"/>
    <property type="match status" value="1"/>
</dbReference>
<dbReference type="Pfam" id="PF00932">
    <property type="entry name" value="LTD"/>
    <property type="match status" value="1"/>
</dbReference>
<dbReference type="GO" id="GO:0005882">
    <property type="term" value="C:intermediate filament"/>
    <property type="evidence" value="ECO:0007669"/>
    <property type="project" value="UniProtKB-KW"/>
</dbReference>
<dbReference type="SUPFAM" id="SSF64593">
    <property type="entry name" value="Intermediate filament protein, coiled coil region"/>
    <property type="match status" value="1"/>
</dbReference>
<dbReference type="GO" id="GO:0031507">
    <property type="term" value="P:heterochromatin formation"/>
    <property type="evidence" value="ECO:0007669"/>
    <property type="project" value="TreeGrafter"/>
</dbReference>
<dbReference type="InterPro" id="IPR001322">
    <property type="entry name" value="Lamin_tail_dom"/>
</dbReference>
<evidence type="ECO:0000256" key="2">
    <source>
        <dbReference type="ARBA" id="ARBA00023054"/>
    </source>
</evidence>
<proteinExistence type="inferred from homology"/>